<keyword evidence="3" id="KW-1185">Reference proteome</keyword>
<name>A0ABU7BKA1_9TELE</name>
<evidence type="ECO:0000313" key="2">
    <source>
        <dbReference type="EMBL" id="MED6249894.1"/>
    </source>
</evidence>
<reference evidence="2 3" key="1">
    <citation type="submission" date="2021-07" db="EMBL/GenBank/DDBJ databases">
        <authorList>
            <person name="Palmer J.M."/>
        </authorList>
    </citation>
    <scope>NUCLEOTIDE SEQUENCE [LARGE SCALE GENOMIC DNA]</scope>
    <source>
        <strain evidence="2 3">AT_MEX2019</strain>
        <tissue evidence="2">Muscle</tissue>
    </source>
</reference>
<organism evidence="2 3">
    <name type="scientific">Ataeniobius toweri</name>
    <dbReference type="NCBI Taxonomy" id="208326"/>
    <lineage>
        <taxon>Eukaryota</taxon>
        <taxon>Metazoa</taxon>
        <taxon>Chordata</taxon>
        <taxon>Craniata</taxon>
        <taxon>Vertebrata</taxon>
        <taxon>Euteleostomi</taxon>
        <taxon>Actinopterygii</taxon>
        <taxon>Neopterygii</taxon>
        <taxon>Teleostei</taxon>
        <taxon>Neoteleostei</taxon>
        <taxon>Acanthomorphata</taxon>
        <taxon>Ovalentaria</taxon>
        <taxon>Atherinomorphae</taxon>
        <taxon>Cyprinodontiformes</taxon>
        <taxon>Goodeidae</taxon>
        <taxon>Ataeniobius</taxon>
    </lineage>
</organism>
<comment type="caution">
    <text evidence="2">The sequence shown here is derived from an EMBL/GenBank/DDBJ whole genome shotgun (WGS) entry which is preliminary data.</text>
</comment>
<evidence type="ECO:0000256" key="1">
    <source>
        <dbReference type="SAM" id="MobiDB-lite"/>
    </source>
</evidence>
<gene>
    <name evidence="2" type="ORF">ATANTOWER_021335</name>
</gene>
<evidence type="ECO:0000313" key="3">
    <source>
        <dbReference type="Proteomes" id="UP001345963"/>
    </source>
</evidence>
<sequence length="93" mass="10226">MRNSAHPKKIPAPGPIQAGAGRDFPALSSLTFPRCRVTSTSWRSDAEWLGALVGTEKFGNCGVFNFIIRNKNPRKSSTLRAGWGRVKLDQLLD</sequence>
<protein>
    <submittedName>
        <fullName evidence="2">Uncharacterized protein</fullName>
    </submittedName>
</protein>
<proteinExistence type="predicted"/>
<dbReference type="Proteomes" id="UP001345963">
    <property type="component" value="Unassembled WGS sequence"/>
</dbReference>
<feature type="region of interest" description="Disordered" evidence="1">
    <location>
        <begin position="1"/>
        <end position="21"/>
    </location>
</feature>
<accession>A0ABU7BKA1</accession>
<dbReference type="EMBL" id="JAHUTI010053745">
    <property type="protein sequence ID" value="MED6249894.1"/>
    <property type="molecule type" value="Genomic_DNA"/>
</dbReference>